<evidence type="ECO:0000313" key="2">
    <source>
        <dbReference type="EMBL" id="OCL90368.1"/>
    </source>
</evidence>
<dbReference type="KEGG" id="apoc:APORC_1332"/>
<protein>
    <submittedName>
        <fullName evidence="3">Uncharacterized protein</fullName>
    </submittedName>
</protein>
<dbReference type="EMBL" id="CP036246">
    <property type="protein sequence ID" value="QEP40923.1"/>
    <property type="molecule type" value="Genomic_DNA"/>
</dbReference>
<dbReference type="AlphaFoldDB" id="A0A1C0AVJ0"/>
<gene>
    <name evidence="2" type="ORF">AAX28_01854</name>
    <name evidence="3" type="ORF">APORC_1332</name>
</gene>
<name>A0A1C0AVJ0_9BACT</name>
<organism evidence="3 5">
    <name type="scientific">Arcobacter porcinus</name>
    <dbReference type="NCBI Taxonomy" id="1935204"/>
    <lineage>
        <taxon>Bacteria</taxon>
        <taxon>Pseudomonadati</taxon>
        <taxon>Campylobacterota</taxon>
        <taxon>Epsilonproteobacteria</taxon>
        <taxon>Campylobacterales</taxon>
        <taxon>Arcobacteraceae</taxon>
        <taxon>Arcobacter</taxon>
    </lineage>
</organism>
<evidence type="ECO:0000256" key="1">
    <source>
        <dbReference type="SAM" id="MobiDB-lite"/>
    </source>
</evidence>
<evidence type="ECO:0000313" key="5">
    <source>
        <dbReference type="Proteomes" id="UP000322644"/>
    </source>
</evidence>
<keyword evidence="4" id="KW-1185">Reference proteome</keyword>
<sequence>MNFSTNEKQKRVKYIRVLEKFFTKTISLLKLENFDKELFLKRTEKNYEDFSKTEKVELYSEYYAILNSFVEKTIAYLKTSSDDFKEERATLLKDANLLQKEKNKTRYKKDKHKKDRYDDGN</sequence>
<dbReference type="Proteomes" id="UP000093159">
    <property type="component" value="Unassembled WGS sequence"/>
</dbReference>
<evidence type="ECO:0000313" key="3">
    <source>
        <dbReference type="EMBL" id="QEP40923.1"/>
    </source>
</evidence>
<dbReference type="EMBL" id="LDIR01000004">
    <property type="protein sequence ID" value="OCL90368.1"/>
    <property type="molecule type" value="Genomic_DNA"/>
</dbReference>
<reference evidence="2 4" key="1">
    <citation type="submission" date="2015-05" db="EMBL/GenBank/DDBJ databases">
        <authorList>
            <person name="Rovetto F."/>
            <person name="Cocolin L."/>
            <person name="Illeghems K."/>
            <person name="Van Nieuwerburgh F."/>
            <person name="Houf K."/>
        </authorList>
    </citation>
    <scope>NUCLEOTIDE SEQUENCE [LARGE SCALE GENOMIC DNA]</scope>
    <source>
        <strain evidence="2 4">117434</strain>
    </source>
</reference>
<reference evidence="3 5" key="2">
    <citation type="submission" date="2019-09" db="EMBL/GenBank/DDBJ databases">
        <title>Complete genome sequencing of four Arcobacter species reveals a diverse suite of mobile elements.</title>
        <authorList>
            <person name="Miller W.G."/>
            <person name="Yee E."/>
            <person name="Bono J.L."/>
        </authorList>
    </citation>
    <scope>NUCLEOTIDE SEQUENCE [LARGE SCALE GENOMIC DNA]</scope>
    <source>
        <strain evidence="3 5">CCUG 56899</strain>
    </source>
</reference>
<evidence type="ECO:0000313" key="4">
    <source>
        <dbReference type="Proteomes" id="UP000093159"/>
    </source>
</evidence>
<accession>A0A1C0AVJ0</accession>
<dbReference type="OrthoDB" id="5362160at2"/>
<dbReference type="Proteomes" id="UP000322644">
    <property type="component" value="Chromosome"/>
</dbReference>
<feature type="compositionally biased region" description="Basic residues" evidence="1">
    <location>
        <begin position="105"/>
        <end position="114"/>
    </location>
</feature>
<dbReference type="RefSeq" id="WP_066174042.1">
    <property type="nucleotide sequence ID" value="NZ_CP036246.2"/>
</dbReference>
<feature type="region of interest" description="Disordered" evidence="1">
    <location>
        <begin position="102"/>
        <end position="121"/>
    </location>
</feature>
<proteinExistence type="predicted"/>
<reference evidence="3 5" key="3">
    <citation type="submission" date="2019-09" db="EMBL/GenBank/DDBJ databases">
        <title>Taxonomic note: a critical rebuttal of the proposed division of the genus Arcobacter into six genera, emended descriptions of Arcobacter anaerophilus and the genus Arcobacter, and an assessment of genus-level boundaries for Epsilonproteobacteria using in silico genomic comparator tools.</title>
        <authorList>
            <person name="On S.L.W."/>
            <person name="Miller W.G."/>
            <person name="Biggs P."/>
            <person name="Cornelius A."/>
            <person name="Vandamme P."/>
        </authorList>
    </citation>
    <scope>NUCLEOTIDE SEQUENCE [LARGE SCALE GENOMIC DNA]</scope>
    <source>
        <strain evidence="3 5">CCUG 56899</strain>
    </source>
</reference>